<keyword evidence="6 7" id="KW-0472">Membrane</keyword>
<evidence type="ECO:0000256" key="5">
    <source>
        <dbReference type="ARBA" id="ARBA00022989"/>
    </source>
</evidence>
<dbReference type="OrthoDB" id="648861at2759"/>
<feature type="transmembrane region" description="Helical" evidence="7">
    <location>
        <begin position="245"/>
        <end position="263"/>
    </location>
</feature>
<dbReference type="PANTHER" id="PTHR11660:SF69">
    <property type="entry name" value="SOLUTE CARRIER FAMILY 40 MEMBER"/>
    <property type="match status" value="1"/>
</dbReference>
<dbReference type="Proteomes" id="UP000008068">
    <property type="component" value="Unassembled WGS sequence"/>
</dbReference>
<dbReference type="GO" id="GO:0005381">
    <property type="term" value="F:iron ion transmembrane transporter activity"/>
    <property type="evidence" value="ECO:0007669"/>
    <property type="project" value="UniProtKB-UniRule"/>
</dbReference>
<dbReference type="InterPro" id="IPR036259">
    <property type="entry name" value="MFS_trans_sf"/>
</dbReference>
<evidence type="ECO:0000256" key="3">
    <source>
        <dbReference type="ARBA" id="ARBA00022448"/>
    </source>
</evidence>
<dbReference type="HOGENOM" id="CLU_020370_4_0_1"/>
<feature type="transmembrane region" description="Helical" evidence="7">
    <location>
        <begin position="283"/>
        <end position="302"/>
    </location>
</feature>
<evidence type="ECO:0000256" key="1">
    <source>
        <dbReference type="ARBA" id="ARBA00004141"/>
    </source>
</evidence>
<dbReference type="InterPro" id="IPR009716">
    <property type="entry name" value="Ferroportin-1"/>
</dbReference>
<comment type="similarity">
    <text evidence="2 7">Belongs to the ferroportin (FP) (TC 2.A.100) family. SLC40A subfamily.</text>
</comment>
<sequence length="493" mass="54847">MEELLPEHVQEVVEVEEEEEKLCFLATPVNEPENFEFKKTRIFLYFAYFATCLEDRAWSFSVALCMDLLGGMRMLSIEQFCEGILQMFFSGHLGKYFDNLSRKNACLSIEPYSSWHTACLFLAMLLYAINRLFLNAEKFIVGRDWVMVIGGNKELAKLNATLLTLDQFTNVIAPLITGALVSWLGLRVTVGILGIGSLISMSLKSIFLKLIYISNPMLHTKKESKIESQVPNCHESVLHIFWRQVSFPVAFGLSLLFVTVMGFDGLAVGYGSSAGLPEFLIGAFRSYGSFVGILGAFSYAFFEKRYGVLTSGMLGLIVQQAFAILAVISVFLPGSPMNLSGYFGSFTLKGWWYDMMHSFDGVNSTTVEPTVDWTNFTSDGVSLASILVFLVAVASGRYGLWCLDLATTHVMQVTIPETERNTVFGVHNAICQTFSVLKDVLVIILPLPATFGICIFISYGFVTAGHLCFVYYVVKSNRMNGGVKEMLNVVNEL</sequence>
<keyword evidence="7" id="KW-0406">Ion transport</keyword>
<dbReference type="EMBL" id="GL379787">
    <property type="protein sequence ID" value="EGT31133.1"/>
    <property type="molecule type" value="Genomic_DNA"/>
</dbReference>
<name>G0M995_CAEBE</name>
<proteinExistence type="inferred from homology"/>
<comment type="function">
    <text evidence="7">May be involved in iron transport and iron homeostasis.</text>
</comment>
<dbReference type="PANTHER" id="PTHR11660">
    <property type="entry name" value="SOLUTE CARRIER FAMILY 40 MEMBER"/>
    <property type="match status" value="1"/>
</dbReference>
<evidence type="ECO:0000313" key="8">
    <source>
        <dbReference type="EMBL" id="EGT31133.1"/>
    </source>
</evidence>
<feature type="transmembrane region" description="Helical" evidence="7">
    <location>
        <begin position="192"/>
        <end position="212"/>
    </location>
</feature>
<feature type="transmembrane region" description="Helical" evidence="7">
    <location>
        <begin position="115"/>
        <end position="134"/>
    </location>
</feature>
<feature type="transmembrane region" description="Helical" evidence="7">
    <location>
        <begin position="381"/>
        <end position="403"/>
    </location>
</feature>
<evidence type="ECO:0000313" key="9">
    <source>
        <dbReference type="Proteomes" id="UP000008068"/>
    </source>
</evidence>
<dbReference type="GO" id="GO:0016020">
    <property type="term" value="C:membrane"/>
    <property type="evidence" value="ECO:0007669"/>
    <property type="project" value="UniProtKB-SubCell"/>
</dbReference>
<comment type="subcellular location">
    <subcellularLocation>
        <location evidence="1 7">Membrane</location>
        <topology evidence="1 7">Multi-pass membrane protein</topology>
    </subcellularLocation>
</comment>
<dbReference type="OMA" id="SMCFEYL"/>
<gene>
    <name evidence="8" type="ORF">CAEBREN_25627</name>
</gene>
<feature type="transmembrane region" description="Helical" evidence="7">
    <location>
        <begin position="168"/>
        <end position="186"/>
    </location>
</feature>
<feature type="transmembrane region" description="Helical" evidence="7">
    <location>
        <begin position="450"/>
        <end position="474"/>
    </location>
</feature>
<evidence type="ECO:0000256" key="2">
    <source>
        <dbReference type="ARBA" id="ARBA00006279"/>
    </source>
</evidence>
<evidence type="ECO:0000256" key="6">
    <source>
        <dbReference type="ARBA" id="ARBA00023136"/>
    </source>
</evidence>
<comment type="caution">
    <text evidence="7">Lacks conserved residue(s) required for the propagation of feature annotation.</text>
</comment>
<dbReference type="eggNOG" id="KOG2601">
    <property type="taxonomic scope" value="Eukaryota"/>
</dbReference>
<dbReference type="InParanoid" id="G0M995"/>
<dbReference type="Pfam" id="PF06963">
    <property type="entry name" value="FPN1"/>
    <property type="match status" value="2"/>
</dbReference>
<accession>G0M995</accession>
<reference evidence="9" key="1">
    <citation type="submission" date="2011-07" db="EMBL/GenBank/DDBJ databases">
        <authorList>
            <consortium name="Caenorhabditis brenneri Sequencing and Analysis Consortium"/>
            <person name="Wilson R.K."/>
        </authorList>
    </citation>
    <scope>NUCLEOTIDE SEQUENCE [LARGE SCALE GENOMIC DNA]</scope>
    <source>
        <strain evidence="9">PB2801</strain>
    </source>
</reference>
<organism evidence="9">
    <name type="scientific">Caenorhabditis brenneri</name>
    <name type="common">Nematode worm</name>
    <dbReference type="NCBI Taxonomy" id="135651"/>
    <lineage>
        <taxon>Eukaryota</taxon>
        <taxon>Metazoa</taxon>
        <taxon>Ecdysozoa</taxon>
        <taxon>Nematoda</taxon>
        <taxon>Chromadorea</taxon>
        <taxon>Rhabditida</taxon>
        <taxon>Rhabditina</taxon>
        <taxon>Rhabditomorpha</taxon>
        <taxon>Rhabditoidea</taxon>
        <taxon>Rhabditidae</taxon>
        <taxon>Peloderinae</taxon>
        <taxon>Caenorhabditis</taxon>
    </lineage>
</organism>
<dbReference type="SUPFAM" id="SSF103473">
    <property type="entry name" value="MFS general substrate transporter"/>
    <property type="match status" value="1"/>
</dbReference>
<dbReference type="AlphaFoldDB" id="G0M995"/>
<keyword evidence="3 7" id="KW-0813">Transport</keyword>
<dbReference type="STRING" id="135651.G0M995"/>
<protein>
    <recommendedName>
        <fullName evidence="7">Solute carrier family 40 member</fullName>
    </recommendedName>
</protein>
<feature type="transmembrane region" description="Helical" evidence="7">
    <location>
        <begin position="314"/>
        <end position="332"/>
    </location>
</feature>
<evidence type="ECO:0000256" key="7">
    <source>
        <dbReference type="RuleBase" id="RU365065"/>
    </source>
</evidence>
<keyword evidence="9" id="KW-1185">Reference proteome</keyword>
<evidence type="ECO:0000256" key="4">
    <source>
        <dbReference type="ARBA" id="ARBA00022692"/>
    </source>
</evidence>
<keyword evidence="4 7" id="KW-0812">Transmembrane</keyword>
<keyword evidence="5 7" id="KW-1133">Transmembrane helix</keyword>